<evidence type="ECO:0000313" key="1">
    <source>
        <dbReference type="EMBL" id="KAL0569567.1"/>
    </source>
</evidence>
<gene>
    <name evidence="1" type="ORF">V5O48_012398</name>
</gene>
<proteinExistence type="predicted"/>
<keyword evidence="2" id="KW-1185">Reference proteome</keyword>
<comment type="caution">
    <text evidence="1">The sequence shown here is derived from an EMBL/GenBank/DDBJ whole genome shotgun (WGS) entry which is preliminary data.</text>
</comment>
<dbReference type="Proteomes" id="UP001465976">
    <property type="component" value="Unassembled WGS sequence"/>
</dbReference>
<reference evidence="1 2" key="1">
    <citation type="submission" date="2024-02" db="EMBL/GenBank/DDBJ databases">
        <title>A draft genome for the cacao thread blight pathogen Marasmius crinis-equi.</title>
        <authorList>
            <person name="Cohen S.P."/>
            <person name="Baruah I.K."/>
            <person name="Amoako-Attah I."/>
            <person name="Bukari Y."/>
            <person name="Meinhardt L.W."/>
            <person name="Bailey B.A."/>
        </authorList>
    </citation>
    <scope>NUCLEOTIDE SEQUENCE [LARGE SCALE GENOMIC DNA]</scope>
    <source>
        <strain evidence="1 2">GH-76</strain>
    </source>
</reference>
<sequence>MRIHARMKAQAEEVQFAPNTATSKEFATKYGIKGTSIFNNLSSIVFPYSFPFDFMHLSFENNVKNLISLWTGNFKGLDTGNGDYELEADEWEAIGRATAAAGSYIPSAFAARPPDLADDKQSMTADAYLFWIQYIAPVLLHKKLPSPHYNHFIEYVKLNKLCLEFELQSTQVQEIHNGFVEWVENYEK</sequence>
<protein>
    <submittedName>
        <fullName evidence="1">Uncharacterized protein</fullName>
    </submittedName>
</protein>
<organism evidence="1 2">
    <name type="scientific">Marasmius crinis-equi</name>
    <dbReference type="NCBI Taxonomy" id="585013"/>
    <lineage>
        <taxon>Eukaryota</taxon>
        <taxon>Fungi</taxon>
        <taxon>Dikarya</taxon>
        <taxon>Basidiomycota</taxon>
        <taxon>Agaricomycotina</taxon>
        <taxon>Agaricomycetes</taxon>
        <taxon>Agaricomycetidae</taxon>
        <taxon>Agaricales</taxon>
        <taxon>Marasmiineae</taxon>
        <taxon>Marasmiaceae</taxon>
        <taxon>Marasmius</taxon>
    </lineage>
</organism>
<name>A0ABR3F3I2_9AGAR</name>
<evidence type="ECO:0000313" key="2">
    <source>
        <dbReference type="Proteomes" id="UP001465976"/>
    </source>
</evidence>
<dbReference type="PANTHER" id="PTHR46579:SF1">
    <property type="entry name" value="F5_8 TYPE C DOMAIN-CONTAINING PROTEIN"/>
    <property type="match status" value="1"/>
</dbReference>
<dbReference type="EMBL" id="JBAHYK010001090">
    <property type="protein sequence ID" value="KAL0569567.1"/>
    <property type="molecule type" value="Genomic_DNA"/>
</dbReference>
<dbReference type="PANTHER" id="PTHR46579">
    <property type="entry name" value="F5/8 TYPE C DOMAIN-CONTAINING PROTEIN-RELATED"/>
    <property type="match status" value="1"/>
</dbReference>
<accession>A0ABR3F3I2</accession>